<accession>A0A087GWS7</accession>
<dbReference type="OrthoDB" id="670813at2759"/>
<dbReference type="Proteomes" id="UP000029120">
    <property type="component" value="Chromosome 5"/>
</dbReference>
<evidence type="ECO:0000256" key="1">
    <source>
        <dbReference type="SAM" id="MobiDB-lite"/>
    </source>
</evidence>
<evidence type="ECO:0000313" key="2">
    <source>
        <dbReference type="EMBL" id="KFK34329.1"/>
    </source>
</evidence>
<dbReference type="AlphaFoldDB" id="A0A087GWS7"/>
<organism evidence="2 3">
    <name type="scientific">Arabis alpina</name>
    <name type="common">Alpine rock-cress</name>
    <dbReference type="NCBI Taxonomy" id="50452"/>
    <lineage>
        <taxon>Eukaryota</taxon>
        <taxon>Viridiplantae</taxon>
        <taxon>Streptophyta</taxon>
        <taxon>Embryophyta</taxon>
        <taxon>Tracheophyta</taxon>
        <taxon>Spermatophyta</taxon>
        <taxon>Magnoliopsida</taxon>
        <taxon>eudicotyledons</taxon>
        <taxon>Gunneridae</taxon>
        <taxon>Pentapetalae</taxon>
        <taxon>rosids</taxon>
        <taxon>malvids</taxon>
        <taxon>Brassicales</taxon>
        <taxon>Brassicaceae</taxon>
        <taxon>Arabideae</taxon>
        <taxon>Arabis</taxon>
    </lineage>
</organism>
<feature type="compositionally biased region" description="Basic residues" evidence="1">
    <location>
        <begin position="94"/>
        <end position="103"/>
    </location>
</feature>
<sequence>MIPPLCDLCYKKNDHKGHTMIQTYRSSWQSGRRESENHRCRTNVTRRCQVCKWELDATSSALFCSIECKFRNALGSQLDDLMDNSSEDVEPVKTKRKHRRKGIPYRSPLM</sequence>
<keyword evidence="3" id="KW-1185">Reference proteome</keyword>
<dbReference type="EMBL" id="CM002873">
    <property type="protein sequence ID" value="KFK34329.1"/>
    <property type="molecule type" value="Genomic_DNA"/>
</dbReference>
<protein>
    <submittedName>
        <fullName evidence="2">Uncharacterized protein</fullName>
    </submittedName>
</protein>
<dbReference type="OMA" id="SIECKFR"/>
<gene>
    <name evidence="2" type="ordered locus">AALP_Aa5g130600</name>
</gene>
<feature type="compositionally biased region" description="Acidic residues" evidence="1">
    <location>
        <begin position="80"/>
        <end position="89"/>
    </location>
</feature>
<reference evidence="3" key="1">
    <citation type="journal article" date="2015" name="Nat. Plants">
        <title>Genome expansion of Arabis alpina linked with retrotransposition and reduced symmetric DNA methylation.</title>
        <authorList>
            <person name="Willing E.M."/>
            <person name="Rawat V."/>
            <person name="Mandakova T."/>
            <person name="Maumus F."/>
            <person name="James G.V."/>
            <person name="Nordstroem K.J."/>
            <person name="Becker C."/>
            <person name="Warthmann N."/>
            <person name="Chica C."/>
            <person name="Szarzynska B."/>
            <person name="Zytnicki M."/>
            <person name="Albani M.C."/>
            <person name="Kiefer C."/>
            <person name="Bergonzi S."/>
            <person name="Castaings L."/>
            <person name="Mateos J.L."/>
            <person name="Berns M.C."/>
            <person name="Bujdoso N."/>
            <person name="Piofczyk T."/>
            <person name="de Lorenzo L."/>
            <person name="Barrero-Sicilia C."/>
            <person name="Mateos I."/>
            <person name="Piednoel M."/>
            <person name="Hagmann J."/>
            <person name="Chen-Min-Tao R."/>
            <person name="Iglesias-Fernandez R."/>
            <person name="Schuster S.C."/>
            <person name="Alonso-Blanco C."/>
            <person name="Roudier F."/>
            <person name="Carbonero P."/>
            <person name="Paz-Ares J."/>
            <person name="Davis S.J."/>
            <person name="Pecinka A."/>
            <person name="Quesneville H."/>
            <person name="Colot V."/>
            <person name="Lysak M.A."/>
            <person name="Weigel D."/>
            <person name="Coupland G."/>
            <person name="Schneeberger K."/>
        </authorList>
    </citation>
    <scope>NUCLEOTIDE SEQUENCE [LARGE SCALE GENOMIC DNA]</scope>
    <source>
        <strain evidence="3">cv. Pajares</strain>
    </source>
</reference>
<evidence type="ECO:0000313" key="3">
    <source>
        <dbReference type="Proteomes" id="UP000029120"/>
    </source>
</evidence>
<feature type="region of interest" description="Disordered" evidence="1">
    <location>
        <begin position="80"/>
        <end position="110"/>
    </location>
</feature>
<name>A0A087GWS7_ARAAL</name>
<dbReference type="Gramene" id="KFK34329">
    <property type="protein sequence ID" value="KFK34329"/>
    <property type="gene ID" value="AALP_AA5G130600"/>
</dbReference>
<proteinExistence type="predicted"/>